<evidence type="ECO:0000313" key="10">
    <source>
        <dbReference type="Proteomes" id="UP001294444"/>
    </source>
</evidence>
<evidence type="ECO:0000256" key="2">
    <source>
        <dbReference type="ARBA" id="ARBA00022448"/>
    </source>
</evidence>
<dbReference type="PANTHER" id="PTHR43791">
    <property type="entry name" value="PERMEASE-RELATED"/>
    <property type="match status" value="1"/>
</dbReference>
<feature type="compositionally biased region" description="Basic and acidic residues" evidence="6">
    <location>
        <begin position="13"/>
        <end position="34"/>
    </location>
</feature>
<dbReference type="Gene3D" id="1.20.1250.20">
    <property type="entry name" value="MFS general substrate transporter like domains"/>
    <property type="match status" value="2"/>
</dbReference>
<name>A0AAJ4XP79_9BASI</name>
<dbReference type="PANTHER" id="PTHR43791:SF48">
    <property type="entry name" value="TRANSPORTER, PUTATIVE (AFU_ORTHOLOGUE AFUA_4G01000)-RELATED"/>
    <property type="match status" value="1"/>
</dbReference>
<evidence type="ECO:0000256" key="6">
    <source>
        <dbReference type="SAM" id="MobiDB-lite"/>
    </source>
</evidence>
<sequence length="527" mass="58408">MTSTTSPEAVIKTTRDIERASSSEDEKHHTESKHSGRVVTVPSLYASGTFKSQPSLIMYDAQTENKLVRKIDLYIVPIVAMLYLMCFIDRANVGNARIAGLEKDLGMNPKSYDFNILLTAFYAAYAAFEIPSTTLTKILGPGRWIPSMAFLFGLLSMVNGFVTNFGSAIAVRFLLGVAEAGMLPSIAYYLSRWYKKDELVLRLGLYLVMAPSAGAFGGLLASAILKIPQMGSVKGWEQIFLIEGLVTMIVAIIAYFTLTDSIHTARWLTEEEKTFLQARLKSEMVGQKQLVDKTHKKLLWKGIISTTSLCCAAMFFLVNIAVQGNSVFLPSIVRNIYPPPKYTVIQQQLLTVPPNVAGAIATLVFAYYSAKFRIRWVFVVAGSIVMMIGYAMFLGSKNLYFQYAASFFATSGAFTQGALLPAYAAVNANNDSERTGAIAVTVFFGNLGGLISTWSYLSKYSPDFVPGNALNCAGAVVMVIISVCLVTWQRWENKQRQMGKRDHRLQRLTDEEIQLLGSDHPHFRLRY</sequence>
<feature type="transmembrane region" description="Helical" evidence="7">
    <location>
        <begin position="73"/>
        <end position="92"/>
    </location>
</feature>
<evidence type="ECO:0000256" key="1">
    <source>
        <dbReference type="ARBA" id="ARBA00004141"/>
    </source>
</evidence>
<feature type="transmembrane region" description="Helical" evidence="7">
    <location>
        <begin position="436"/>
        <end position="456"/>
    </location>
</feature>
<feature type="transmembrane region" description="Helical" evidence="7">
    <location>
        <begin position="169"/>
        <end position="191"/>
    </location>
</feature>
<organism evidence="9 10">
    <name type="scientific">Melanopsichium pennsylvanicum</name>
    <dbReference type="NCBI Taxonomy" id="63383"/>
    <lineage>
        <taxon>Eukaryota</taxon>
        <taxon>Fungi</taxon>
        <taxon>Dikarya</taxon>
        <taxon>Basidiomycota</taxon>
        <taxon>Ustilaginomycotina</taxon>
        <taxon>Ustilaginomycetes</taxon>
        <taxon>Ustilaginales</taxon>
        <taxon>Ustilaginaceae</taxon>
        <taxon>Melanopsichium</taxon>
    </lineage>
</organism>
<feature type="transmembrane region" description="Helical" evidence="7">
    <location>
        <begin position="112"/>
        <end position="132"/>
    </location>
</feature>
<comment type="caution">
    <text evidence="9">The sequence shown here is derived from an EMBL/GenBank/DDBJ whole genome shotgun (WGS) entry which is preliminary data.</text>
</comment>
<feature type="transmembrane region" description="Helical" evidence="7">
    <location>
        <begin position="349"/>
        <end position="369"/>
    </location>
</feature>
<comment type="subcellular location">
    <subcellularLocation>
        <location evidence="1">Membrane</location>
        <topology evidence="1">Multi-pass membrane protein</topology>
    </subcellularLocation>
</comment>
<keyword evidence="2" id="KW-0813">Transport</keyword>
<protein>
    <submittedName>
        <fullName evidence="9">Related to TNA1 - high affinity nicotinic acid plasma membrane permease</fullName>
    </submittedName>
</protein>
<keyword evidence="4 7" id="KW-1133">Transmembrane helix</keyword>
<feature type="transmembrane region" description="Helical" evidence="7">
    <location>
        <begin position="376"/>
        <end position="394"/>
    </location>
</feature>
<feature type="domain" description="Major facilitator superfamily (MFS) profile" evidence="8">
    <location>
        <begin position="75"/>
        <end position="490"/>
    </location>
</feature>
<feature type="transmembrane region" description="Helical" evidence="7">
    <location>
        <begin position="298"/>
        <end position="322"/>
    </location>
</feature>
<evidence type="ECO:0000259" key="8">
    <source>
        <dbReference type="PROSITE" id="PS50850"/>
    </source>
</evidence>
<dbReference type="SUPFAM" id="SSF103473">
    <property type="entry name" value="MFS general substrate transporter"/>
    <property type="match status" value="1"/>
</dbReference>
<feature type="transmembrane region" description="Helical" evidence="7">
    <location>
        <begin position="468"/>
        <end position="488"/>
    </location>
</feature>
<reference evidence="9" key="1">
    <citation type="submission" date="2023-10" db="EMBL/GenBank/DDBJ databases">
        <authorList>
            <person name="Guldener U."/>
        </authorList>
    </citation>
    <scope>NUCLEOTIDE SEQUENCE</scope>
    <source>
        <strain evidence="9">Mp4</strain>
    </source>
</reference>
<feature type="transmembrane region" description="Helical" evidence="7">
    <location>
        <begin position="239"/>
        <end position="258"/>
    </location>
</feature>
<dbReference type="EMBL" id="OAPG01000012">
    <property type="protein sequence ID" value="SNX85960.1"/>
    <property type="molecule type" value="Genomic_DNA"/>
</dbReference>
<dbReference type="Pfam" id="PF07690">
    <property type="entry name" value="MFS_1"/>
    <property type="match status" value="1"/>
</dbReference>
<dbReference type="FunFam" id="1.20.1250.20:FF:000018">
    <property type="entry name" value="MFS transporter permease"/>
    <property type="match status" value="1"/>
</dbReference>
<proteinExistence type="predicted"/>
<feature type="transmembrane region" description="Helical" evidence="7">
    <location>
        <begin position="203"/>
        <end position="227"/>
    </location>
</feature>
<dbReference type="InterPro" id="IPR011701">
    <property type="entry name" value="MFS"/>
</dbReference>
<accession>A0AAJ4XP79</accession>
<evidence type="ECO:0000256" key="4">
    <source>
        <dbReference type="ARBA" id="ARBA00022989"/>
    </source>
</evidence>
<feature type="transmembrane region" description="Helical" evidence="7">
    <location>
        <begin position="400"/>
        <end position="424"/>
    </location>
</feature>
<dbReference type="GO" id="GO:0016020">
    <property type="term" value="C:membrane"/>
    <property type="evidence" value="ECO:0007669"/>
    <property type="project" value="UniProtKB-SubCell"/>
</dbReference>
<dbReference type="InterPro" id="IPR020846">
    <property type="entry name" value="MFS_dom"/>
</dbReference>
<evidence type="ECO:0000256" key="5">
    <source>
        <dbReference type="ARBA" id="ARBA00023136"/>
    </source>
</evidence>
<dbReference type="GO" id="GO:0022857">
    <property type="term" value="F:transmembrane transporter activity"/>
    <property type="evidence" value="ECO:0007669"/>
    <property type="project" value="InterPro"/>
</dbReference>
<evidence type="ECO:0000256" key="3">
    <source>
        <dbReference type="ARBA" id="ARBA00022692"/>
    </source>
</evidence>
<evidence type="ECO:0000313" key="9">
    <source>
        <dbReference type="EMBL" id="SNX85960.1"/>
    </source>
</evidence>
<feature type="transmembrane region" description="Helical" evidence="7">
    <location>
        <begin position="144"/>
        <end position="163"/>
    </location>
</feature>
<keyword evidence="10" id="KW-1185">Reference proteome</keyword>
<evidence type="ECO:0000256" key="7">
    <source>
        <dbReference type="SAM" id="Phobius"/>
    </source>
</evidence>
<dbReference type="Proteomes" id="UP001294444">
    <property type="component" value="Unassembled WGS sequence"/>
</dbReference>
<dbReference type="AlphaFoldDB" id="A0AAJ4XP79"/>
<keyword evidence="3 7" id="KW-0812">Transmembrane</keyword>
<dbReference type="FunFam" id="1.20.1250.20:FF:000013">
    <property type="entry name" value="MFS general substrate transporter"/>
    <property type="match status" value="1"/>
</dbReference>
<dbReference type="PROSITE" id="PS50850">
    <property type="entry name" value="MFS"/>
    <property type="match status" value="1"/>
</dbReference>
<keyword evidence="5 7" id="KW-0472">Membrane</keyword>
<feature type="region of interest" description="Disordered" evidence="6">
    <location>
        <begin position="1"/>
        <end position="35"/>
    </location>
</feature>
<gene>
    <name evidence="9" type="ORF">MEPE_04669</name>
</gene>
<dbReference type="InterPro" id="IPR036259">
    <property type="entry name" value="MFS_trans_sf"/>
</dbReference>